<dbReference type="PROSITE" id="PS01332">
    <property type="entry name" value="HTH_RRF2_1"/>
    <property type="match status" value="1"/>
</dbReference>
<organism evidence="2 3">
    <name type="scientific">Mediterraneibacter butyricigenes</name>
    <dbReference type="NCBI Taxonomy" id="2316025"/>
    <lineage>
        <taxon>Bacteria</taxon>
        <taxon>Bacillati</taxon>
        <taxon>Bacillota</taxon>
        <taxon>Clostridia</taxon>
        <taxon>Lachnospirales</taxon>
        <taxon>Lachnospiraceae</taxon>
        <taxon>Mediterraneibacter</taxon>
    </lineage>
</organism>
<dbReference type="InterPro" id="IPR036388">
    <property type="entry name" value="WH-like_DNA-bd_sf"/>
</dbReference>
<dbReference type="EMBL" id="BHGK01000001">
    <property type="protein sequence ID" value="GCA66279.1"/>
    <property type="molecule type" value="Genomic_DNA"/>
</dbReference>
<dbReference type="InterPro" id="IPR000944">
    <property type="entry name" value="Tscrpt_reg_Rrf2"/>
</dbReference>
<sequence length="146" mass="16691">MKISTKGRYALRVMVDLAAHADESEYIRLKDISQRQGITLKYLEQIMPLLTRAGYVRSYRGNNGGYRLAKDPKEYTVGDVLRTTEGSIAPIACLDDEPNQCERASQCTTLPFWEGLWNVIREYVDGVTVADLLEQSQSQNRWEKDK</sequence>
<dbReference type="InterPro" id="IPR036390">
    <property type="entry name" value="WH_DNA-bd_sf"/>
</dbReference>
<dbReference type="PROSITE" id="PS51197">
    <property type="entry name" value="HTH_RRF2_2"/>
    <property type="match status" value="1"/>
</dbReference>
<gene>
    <name evidence="2" type="ORF">KGMB01110_07150</name>
</gene>
<dbReference type="RefSeq" id="WP_117604061.1">
    <property type="nucleotide sequence ID" value="NZ_BHGK01000001.1"/>
</dbReference>
<dbReference type="Pfam" id="PF02082">
    <property type="entry name" value="Rrf2"/>
    <property type="match status" value="1"/>
</dbReference>
<keyword evidence="3" id="KW-1185">Reference proteome</keyword>
<dbReference type="Proteomes" id="UP000265643">
    <property type="component" value="Unassembled WGS sequence"/>
</dbReference>
<protein>
    <submittedName>
        <fullName evidence="2">AsnC family transcriptional regulator</fullName>
    </submittedName>
</protein>
<accession>A0A391P9A1</accession>
<keyword evidence="1" id="KW-0238">DNA-binding</keyword>
<dbReference type="NCBIfam" id="TIGR00738">
    <property type="entry name" value="rrf2_super"/>
    <property type="match status" value="1"/>
</dbReference>
<evidence type="ECO:0000313" key="3">
    <source>
        <dbReference type="Proteomes" id="UP000265643"/>
    </source>
</evidence>
<reference evidence="3" key="1">
    <citation type="submission" date="2018-09" db="EMBL/GenBank/DDBJ databases">
        <title>Draft Genome Sequence of Mediterraneibacter sp. KCTC 15684.</title>
        <authorList>
            <person name="Kim J.S."/>
            <person name="Han K.I."/>
            <person name="Suh M.K."/>
            <person name="Lee K.C."/>
            <person name="Eom M.K."/>
            <person name="Lee J.H."/>
            <person name="Park S.H."/>
            <person name="Kang S.W."/>
            <person name="Park J.E."/>
            <person name="Oh B.S."/>
            <person name="Yu S.Y."/>
            <person name="Choi S.H."/>
            <person name="Lee D.H."/>
            <person name="Yoon H."/>
            <person name="Kim B."/>
            <person name="Yang S.J."/>
            <person name="Lee J.S."/>
        </authorList>
    </citation>
    <scope>NUCLEOTIDE SEQUENCE [LARGE SCALE GENOMIC DNA]</scope>
    <source>
        <strain evidence="3">KCTC 15684</strain>
    </source>
</reference>
<evidence type="ECO:0000256" key="1">
    <source>
        <dbReference type="ARBA" id="ARBA00023125"/>
    </source>
</evidence>
<dbReference type="GO" id="GO:0005829">
    <property type="term" value="C:cytosol"/>
    <property type="evidence" value="ECO:0007669"/>
    <property type="project" value="TreeGrafter"/>
</dbReference>
<proteinExistence type="predicted"/>
<dbReference type="GO" id="GO:0003700">
    <property type="term" value="F:DNA-binding transcription factor activity"/>
    <property type="evidence" value="ECO:0007669"/>
    <property type="project" value="TreeGrafter"/>
</dbReference>
<dbReference type="SUPFAM" id="SSF46785">
    <property type="entry name" value="Winged helix' DNA-binding domain"/>
    <property type="match status" value="1"/>
</dbReference>
<dbReference type="PANTHER" id="PTHR33221">
    <property type="entry name" value="WINGED HELIX-TURN-HELIX TRANSCRIPTIONAL REGULATOR, RRF2 FAMILY"/>
    <property type="match status" value="1"/>
</dbReference>
<dbReference type="PANTHER" id="PTHR33221:SF5">
    <property type="entry name" value="HTH-TYPE TRANSCRIPTIONAL REGULATOR ISCR"/>
    <property type="match status" value="1"/>
</dbReference>
<name>A0A391P9A1_9FIRM</name>
<comment type="caution">
    <text evidence="2">The sequence shown here is derived from an EMBL/GenBank/DDBJ whole genome shotgun (WGS) entry which is preliminary data.</text>
</comment>
<dbReference type="InterPro" id="IPR030489">
    <property type="entry name" value="TR_Rrf2-type_CS"/>
</dbReference>
<dbReference type="GO" id="GO:0003677">
    <property type="term" value="F:DNA binding"/>
    <property type="evidence" value="ECO:0007669"/>
    <property type="project" value="UniProtKB-KW"/>
</dbReference>
<dbReference type="AlphaFoldDB" id="A0A391P9A1"/>
<dbReference type="Gene3D" id="1.10.10.10">
    <property type="entry name" value="Winged helix-like DNA-binding domain superfamily/Winged helix DNA-binding domain"/>
    <property type="match status" value="1"/>
</dbReference>
<evidence type="ECO:0000313" key="2">
    <source>
        <dbReference type="EMBL" id="GCA66279.1"/>
    </source>
</evidence>